<dbReference type="OrthoDB" id="10257471at2759"/>
<dbReference type="SMART" id="SM00367">
    <property type="entry name" value="LRR_CC"/>
    <property type="match status" value="6"/>
</dbReference>
<dbReference type="STRING" id="15368.A0A0Q3FH96"/>
<evidence type="ECO:0000256" key="1">
    <source>
        <dbReference type="SAM" id="MobiDB-lite"/>
    </source>
</evidence>
<dbReference type="PANTHER" id="PTHR13318:SF255">
    <property type="entry name" value="OS08G0459100 PROTEIN"/>
    <property type="match status" value="1"/>
</dbReference>
<dbReference type="EMBL" id="CM000882">
    <property type="protein sequence ID" value="KQJ98558.1"/>
    <property type="molecule type" value="Genomic_DNA"/>
</dbReference>
<reference evidence="3" key="3">
    <citation type="submission" date="2018-08" db="UniProtKB">
        <authorList>
            <consortium name="EnsemblPlants"/>
        </authorList>
    </citation>
    <scope>IDENTIFICATION</scope>
    <source>
        <strain evidence="3">cv. Bd21</strain>
    </source>
</reference>
<feature type="compositionally biased region" description="Gly residues" evidence="1">
    <location>
        <begin position="141"/>
        <end position="151"/>
    </location>
</feature>
<protein>
    <recommendedName>
        <fullName evidence="5">Rad7</fullName>
    </recommendedName>
</protein>
<proteinExistence type="predicted"/>
<dbReference type="RefSeq" id="XP_003572270.2">
    <property type="nucleotide sequence ID" value="XM_003572222.4"/>
</dbReference>
<feature type="compositionally biased region" description="Acidic residues" evidence="1">
    <location>
        <begin position="471"/>
        <end position="483"/>
    </location>
</feature>
<dbReference type="InterPro" id="IPR006553">
    <property type="entry name" value="Leu-rich_rpt_Cys-con_subtyp"/>
</dbReference>
<dbReference type="EnsemblPlants" id="KQJ98558">
    <property type="protein sequence ID" value="KQJ98558"/>
    <property type="gene ID" value="BRADI_3g37630v3"/>
</dbReference>
<dbReference type="KEGG" id="bdi:100825936"/>
<evidence type="ECO:0000313" key="3">
    <source>
        <dbReference type="EnsemblPlants" id="KQJ98558"/>
    </source>
</evidence>
<evidence type="ECO:0008006" key="5">
    <source>
        <dbReference type="Google" id="ProtNLM"/>
    </source>
</evidence>
<dbReference type="GeneID" id="100825936"/>
<organism evidence="2">
    <name type="scientific">Brachypodium distachyon</name>
    <name type="common">Purple false brome</name>
    <name type="synonym">Trachynia distachya</name>
    <dbReference type="NCBI Taxonomy" id="15368"/>
    <lineage>
        <taxon>Eukaryota</taxon>
        <taxon>Viridiplantae</taxon>
        <taxon>Streptophyta</taxon>
        <taxon>Embryophyta</taxon>
        <taxon>Tracheophyta</taxon>
        <taxon>Spermatophyta</taxon>
        <taxon>Magnoliopsida</taxon>
        <taxon>Liliopsida</taxon>
        <taxon>Poales</taxon>
        <taxon>Poaceae</taxon>
        <taxon>BOP clade</taxon>
        <taxon>Pooideae</taxon>
        <taxon>Stipodae</taxon>
        <taxon>Brachypodieae</taxon>
        <taxon>Brachypodium</taxon>
    </lineage>
</organism>
<evidence type="ECO:0000313" key="4">
    <source>
        <dbReference type="Proteomes" id="UP000008810"/>
    </source>
</evidence>
<dbReference type="AlphaFoldDB" id="A0A0Q3FH96"/>
<gene>
    <name evidence="3" type="primary">LOC100825936</name>
    <name evidence="2" type="ORF">BRADI_3g37630v3</name>
</gene>
<dbReference type="SUPFAM" id="SSF52047">
    <property type="entry name" value="RNI-like"/>
    <property type="match status" value="1"/>
</dbReference>
<dbReference type="GO" id="GO:0019005">
    <property type="term" value="C:SCF ubiquitin ligase complex"/>
    <property type="evidence" value="ECO:0000318"/>
    <property type="project" value="GO_Central"/>
</dbReference>
<dbReference type="PANTHER" id="PTHR13318">
    <property type="entry name" value="PARTNER OF PAIRED, ISOFORM B-RELATED"/>
    <property type="match status" value="1"/>
</dbReference>
<accession>A0A0Q3FH96</accession>
<dbReference type="Proteomes" id="UP000008810">
    <property type="component" value="Chromosome 3"/>
</dbReference>
<feature type="compositionally biased region" description="Gly residues" evidence="1">
    <location>
        <begin position="179"/>
        <end position="189"/>
    </location>
</feature>
<dbReference type="Gene3D" id="3.80.10.10">
    <property type="entry name" value="Ribonuclease Inhibitor"/>
    <property type="match status" value="3"/>
</dbReference>
<sequence length="932" mass="99303">MRGRGGLRSQTKATGPSAAPAPDPPSPSAAAMEAGGSPGGTPAPSPSTSVSLGLGSSAADDGSLKSPGVAQPRRSLRLAGAASPNTPTAGSPARLSGTGSRLGGKRKGRPRVSAPAAAVQNGEELGSDGAAGRDDDDARVFGGGGGGGSIGRGTSMSLRSGSGAAKRQMEPDVHMSGEMGLGSDGGVGDGDQVPDEMLPCEANGSAKRHKSILVGGANYVSDSESDKDGDRVLLAKQRTSILVRGADYVPDSESGGEDGCVMLGEVEKAPLPTSPDVIELNVGMHVTDEGRRDGSVRAGIEKTGEVTSMKEDLLSEESMHGHNSEEAAGGIIKPLSSHAGISAADEVHMDMHFSEEVLMHKSGDKGRGKEKQVLGNNEYGAGASVGTRAGARTCQMSSVDKGKEKMIVDETLFPQSLTDDDVDLEPFVYEEKQSSSIAVDAPVEPLWRQAARERAIKLAPKFAFFKADEDAHSDDDEAEELEPAADPQDWPGPYSTATRIMEDRDAKLRARESNSLKLDNSVDKVILWTPSKDKKAPWRPAPSLASLCMQTLANHAEGIESLNGIPEELKHKLLVELCRSRKMNTHLLSELLCDNPVMLQLSECSWLKEDDFEIIFGKCMTEVLEVLQLDLSGRCMPDYILPVTLAKAPNCMPLLRKISLKGNYRFSDNGLDTIISAAPSLSSLNLSECSLLTSAGIYNLANKLHSVLRELYIDDCQNVEAIMILPALQKIEHLQVLSMCGIQSVCDKFVNELIPVHGSNIRELAFAGCTKLSSSSIKTIGGSCPQLTSLDLRNLNRLRDSAMRGLRDGCRLIKILKLQRNTFSDKAVSQFVEESGGCLTELSLNNVEKVGSLTARAIALKCSMRLEVLDLSFCRDLTNEALGLIVDNCSSLRILKLFGCTQITDFFLKGHSNSLVKIVGIEGSILERLDCH</sequence>
<dbReference type="GO" id="GO:0031146">
    <property type="term" value="P:SCF-dependent proteasomal ubiquitin-dependent protein catabolic process"/>
    <property type="evidence" value="ECO:0000318"/>
    <property type="project" value="GO_Central"/>
</dbReference>
<feature type="compositionally biased region" description="Low complexity" evidence="1">
    <location>
        <begin position="28"/>
        <end position="49"/>
    </location>
</feature>
<keyword evidence="4" id="KW-1185">Reference proteome</keyword>
<feature type="region of interest" description="Disordered" evidence="1">
    <location>
        <begin position="1"/>
        <end position="204"/>
    </location>
</feature>
<evidence type="ECO:0000313" key="2">
    <source>
        <dbReference type="EMBL" id="KQJ98558.1"/>
    </source>
</evidence>
<feature type="region of interest" description="Disordered" evidence="1">
    <location>
        <begin position="469"/>
        <end position="496"/>
    </location>
</feature>
<reference evidence="2 3" key="1">
    <citation type="journal article" date="2010" name="Nature">
        <title>Genome sequencing and analysis of the model grass Brachypodium distachyon.</title>
        <authorList>
            <consortium name="International Brachypodium Initiative"/>
        </authorList>
    </citation>
    <scope>NUCLEOTIDE SEQUENCE [LARGE SCALE GENOMIC DNA]</scope>
    <source>
        <strain evidence="2">Bd21</strain>
        <strain evidence="3">cv. Bd21</strain>
    </source>
</reference>
<reference evidence="2" key="2">
    <citation type="submission" date="2017-06" db="EMBL/GenBank/DDBJ databases">
        <title>WGS assembly of Brachypodium distachyon.</title>
        <authorList>
            <consortium name="The International Brachypodium Initiative"/>
            <person name="Lucas S."/>
            <person name="Harmon-Smith M."/>
            <person name="Lail K."/>
            <person name="Tice H."/>
            <person name="Grimwood J."/>
            <person name="Bruce D."/>
            <person name="Barry K."/>
            <person name="Shu S."/>
            <person name="Lindquist E."/>
            <person name="Wang M."/>
            <person name="Pitluck S."/>
            <person name="Vogel J.P."/>
            <person name="Garvin D.F."/>
            <person name="Mockler T.C."/>
            <person name="Schmutz J."/>
            <person name="Rokhsar D."/>
            <person name="Bevan M.W."/>
        </authorList>
    </citation>
    <scope>NUCLEOTIDE SEQUENCE</scope>
    <source>
        <strain evidence="2">Bd21</strain>
    </source>
</reference>
<dbReference type="InterPro" id="IPR032675">
    <property type="entry name" value="LRR_dom_sf"/>
</dbReference>
<dbReference type="Gramene" id="KQJ98558">
    <property type="protein sequence ID" value="KQJ98558"/>
    <property type="gene ID" value="BRADI_3g37630v3"/>
</dbReference>
<name>A0A0Q3FH96_BRADI</name>
<dbReference type="ExpressionAtlas" id="A0A0Q3FH96">
    <property type="expression patterns" value="baseline"/>
</dbReference>